<protein>
    <recommendedName>
        <fullName evidence="3 5">Argininosuccinate lyase</fullName>
        <ecNumber evidence="3 5">4.3.2.1</ecNumber>
    </recommendedName>
</protein>
<proteinExistence type="predicted"/>
<evidence type="ECO:0000256" key="2">
    <source>
        <dbReference type="ARBA" id="ARBA00004941"/>
    </source>
</evidence>
<dbReference type="PROSITE" id="PS00163">
    <property type="entry name" value="FUMARATE_LYASES"/>
    <property type="match status" value="1"/>
</dbReference>
<keyword evidence="4" id="KW-0055">Arginine biosynthesis</keyword>
<gene>
    <name evidence="7" type="primary">argH</name>
    <name evidence="7" type="ORF">GCM10007940_21550</name>
</gene>
<organism evidence="7 8">
    <name type="scientific">Portibacter lacus</name>
    <dbReference type="NCBI Taxonomy" id="1099794"/>
    <lineage>
        <taxon>Bacteria</taxon>
        <taxon>Pseudomonadati</taxon>
        <taxon>Bacteroidota</taxon>
        <taxon>Saprospiria</taxon>
        <taxon>Saprospirales</taxon>
        <taxon>Haliscomenobacteraceae</taxon>
        <taxon>Portibacter</taxon>
    </lineage>
</organism>
<reference evidence="7" key="2">
    <citation type="submission" date="2023-01" db="EMBL/GenBank/DDBJ databases">
        <title>Draft genome sequence of Portibacter lacus strain NBRC 108769.</title>
        <authorList>
            <person name="Sun Q."/>
            <person name="Mori K."/>
        </authorList>
    </citation>
    <scope>NUCLEOTIDE SEQUENCE</scope>
    <source>
        <strain evidence="7">NBRC 108769</strain>
    </source>
</reference>
<feature type="domain" description="Fumarate lyase N-terminal" evidence="6">
    <location>
        <begin position="27"/>
        <end position="295"/>
    </location>
</feature>
<sequence length="443" mass="49690">MSKAKLWSKGMAIDEKIEQFTIGKDRELDVELAKVDVLGSLAHVQMLNEEGIISDEEFPAIKKGLLAILDAVNAGDFTINEGVEDVHSQVELLLGKEGGRIHTGRSRNDQVLVDLKLFYRVKLDELIKKLISLSGLFLEIADKNKDTLMPGYTHTQVAMTSSFGMWFTAFAEAFKEDAEYLMAIFPIINKNPLGSAAGYGSSFPLNRTRTTELLGFESMHVNPINAQYGRGKSELIMSQALANISLNINKLATDMILYSNENYRFLSLPSALTTGSSIMPHKKNPDVFELIRAYSNSLMNLPSQITMIVSNLTTGYHRDFQLLKEYLFPAFNKVSELLDLIEYTLPRLKITEHIVEDEKYAYLLTVDAVNELVKKGIPFRDAYLQVGKSIEKGQFQKPSKLEHTHEGSLGNLGISAIKDDLEKLTKNNPYRKIEDILSKLISD</sequence>
<dbReference type="PANTHER" id="PTHR43814">
    <property type="entry name" value="ARGININOSUCCINATE LYASE"/>
    <property type="match status" value="1"/>
</dbReference>
<evidence type="ECO:0000256" key="3">
    <source>
        <dbReference type="ARBA" id="ARBA00012338"/>
    </source>
</evidence>
<dbReference type="InterPro" id="IPR024083">
    <property type="entry name" value="Fumarase/histidase_N"/>
</dbReference>
<evidence type="ECO:0000313" key="8">
    <source>
        <dbReference type="Proteomes" id="UP001156666"/>
    </source>
</evidence>
<dbReference type="Gene3D" id="1.20.200.10">
    <property type="entry name" value="Fumarase/aspartase (Central domain)"/>
    <property type="match status" value="1"/>
</dbReference>
<dbReference type="Gene3D" id="1.10.40.30">
    <property type="entry name" value="Fumarase/aspartase (C-terminal domain)"/>
    <property type="match status" value="1"/>
</dbReference>
<keyword evidence="4" id="KW-0028">Amino-acid biosynthesis</keyword>
<evidence type="ECO:0000256" key="4">
    <source>
        <dbReference type="ARBA" id="ARBA00022571"/>
    </source>
</evidence>
<dbReference type="PANTHER" id="PTHR43814:SF1">
    <property type="entry name" value="ARGININOSUCCINATE LYASE"/>
    <property type="match status" value="1"/>
</dbReference>
<dbReference type="PRINTS" id="PR00149">
    <property type="entry name" value="FUMRATELYASE"/>
</dbReference>
<dbReference type="InterPro" id="IPR009049">
    <property type="entry name" value="Argininosuccinate_lyase"/>
</dbReference>
<dbReference type="Gene3D" id="1.10.275.10">
    <property type="entry name" value="Fumarase/aspartase (N-terminal domain)"/>
    <property type="match status" value="1"/>
</dbReference>
<accession>A0AA37ST48</accession>
<dbReference type="GO" id="GO:0004056">
    <property type="term" value="F:argininosuccinate lyase activity"/>
    <property type="evidence" value="ECO:0007669"/>
    <property type="project" value="UniProtKB-UniRule"/>
</dbReference>
<dbReference type="EMBL" id="BSOH01000014">
    <property type="protein sequence ID" value="GLR17540.1"/>
    <property type="molecule type" value="Genomic_DNA"/>
</dbReference>
<dbReference type="EC" id="4.3.2.1" evidence="3 5"/>
<dbReference type="RefSeq" id="WP_235291208.1">
    <property type="nucleotide sequence ID" value="NZ_BSOH01000014.1"/>
</dbReference>
<evidence type="ECO:0000259" key="6">
    <source>
        <dbReference type="Pfam" id="PF00206"/>
    </source>
</evidence>
<dbReference type="CDD" id="cd01359">
    <property type="entry name" value="Argininosuccinate_lyase"/>
    <property type="match status" value="1"/>
</dbReference>
<dbReference type="InterPro" id="IPR022761">
    <property type="entry name" value="Fumarate_lyase_N"/>
</dbReference>
<comment type="caution">
    <text evidence="7">The sequence shown here is derived from an EMBL/GenBank/DDBJ whole genome shotgun (WGS) entry which is preliminary data.</text>
</comment>
<keyword evidence="7" id="KW-0456">Lyase</keyword>
<dbReference type="GO" id="GO:0005829">
    <property type="term" value="C:cytosol"/>
    <property type="evidence" value="ECO:0007669"/>
    <property type="project" value="TreeGrafter"/>
</dbReference>
<dbReference type="GO" id="GO:0042450">
    <property type="term" value="P:L-arginine biosynthetic process via ornithine"/>
    <property type="evidence" value="ECO:0007669"/>
    <property type="project" value="UniProtKB-UniRule"/>
</dbReference>
<dbReference type="Proteomes" id="UP001156666">
    <property type="component" value="Unassembled WGS sequence"/>
</dbReference>
<dbReference type="PRINTS" id="PR00145">
    <property type="entry name" value="ARGSUCLYASE"/>
</dbReference>
<name>A0AA37ST48_9BACT</name>
<evidence type="ECO:0000256" key="1">
    <source>
        <dbReference type="ARBA" id="ARBA00000985"/>
    </source>
</evidence>
<reference evidence="7" key="1">
    <citation type="journal article" date="2014" name="Int. J. Syst. Evol. Microbiol.">
        <title>Complete genome sequence of Corynebacterium casei LMG S-19264T (=DSM 44701T), isolated from a smear-ripened cheese.</title>
        <authorList>
            <consortium name="US DOE Joint Genome Institute (JGI-PGF)"/>
            <person name="Walter F."/>
            <person name="Albersmeier A."/>
            <person name="Kalinowski J."/>
            <person name="Ruckert C."/>
        </authorList>
    </citation>
    <scope>NUCLEOTIDE SEQUENCE</scope>
    <source>
        <strain evidence="7">NBRC 108769</strain>
    </source>
</reference>
<dbReference type="AlphaFoldDB" id="A0AA37ST48"/>
<dbReference type="Pfam" id="PF00206">
    <property type="entry name" value="Lyase_1"/>
    <property type="match status" value="1"/>
</dbReference>
<dbReference type="InterPro" id="IPR008948">
    <property type="entry name" value="L-Aspartase-like"/>
</dbReference>
<dbReference type="InterPro" id="IPR000362">
    <property type="entry name" value="Fumarate_lyase_fam"/>
</dbReference>
<evidence type="ECO:0000256" key="5">
    <source>
        <dbReference type="NCBIfam" id="TIGR00838"/>
    </source>
</evidence>
<evidence type="ECO:0000313" key="7">
    <source>
        <dbReference type="EMBL" id="GLR17540.1"/>
    </source>
</evidence>
<keyword evidence="8" id="KW-1185">Reference proteome</keyword>
<comment type="pathway">
    <text evidence="2">Amino-acid biosynthesis; L-arginine biosynthesis; L-arginine from L-ornithine and carbamoyl phosphate: step 3/3.</text>
</comment>
<dbReference type="NCBIfam" id="TIGR00838">
    <property type="entry name" value="argH"/>
    <property type="match status" value="1"/>
</dbReference>
<comment type="catalytic activity">
    <reaction evidence="1">
        <text>2-(N(omega)-L-arginino)succinate = fumarate + L-arginine</text>
        <dbReference type="Rhea" id="RHEA:24020"/>
        <dbReference type="ChEBI" id="CHEBI:29806"/>
        <dbReference type="ChEBI" id="CHEBI:32682"/>
        <dbReference type="ChEBI" id="CHEBI:57472"/>
        <dbReference type="EC" id="4.3.2.1"/>
    </reaction>
</comment>
<dbReference type="InterPro" id="IPR020557">
    <property type="entry name" value="Fumarate_lyase_CS"/>
</dbReference>
<dbReference type="SUPFAM" id="SSF48557">
    <property type="entry name" value="L-aspartase-like"/>
    <property type="match status" value="1"/>
</dbReference>